<dbReference type="PANTHER" id="PTHR11829">
    <property type="entry name" value="FORKHEAD BOX PROTEIN"/>
    <property type="match status" value="1"/>
</dbReference>
<accession>A0AAD9JPX0</accession>
<evidence type="ECO:0000256" key="10">
    <source>
        <dbReference type="ARBA" id="ARBA00034872"/>
    </source>
</evidence>
<dbReference type="SUPFAM" id="SSF46785">
    <property type="entry name" value="Winged helix' DNA-binding domain"/>
    <property type="match status" value="1"/>
</dbReference>
<evidence type="ECO:0000256" key="9">
    <source>
        <dbReference type="ARBA" id="ARBA00023242"/>
    </source>
</evidence>
<evidence type="ECO:0000256" key="5">
    <source>
        <dbReference type="ARBA" id="ARBA00022843"/>
    </source>
</evidence>
<protein>
    <recommendedName>
        <fullName evidence="10">Forkhead box protein L2</fullName>
    </recommendedName>
</protein>
<dbReference type="GO" id="GO:0030154">
    <property type="term" value="P:cell differentiation"/>
    <property type="evidence" value="ECO:0007669"/>
    <property type="project" value="UniProtKB-KW"/>
</dbReference>
<comment type="caution">
    <text evidence="14">The sequence shown here is derived from an EMBL/GenBank/DDBJ whole genome shotgun (WGS) entry which is preliminary data.</text>
</comment>
<keyword evidence="8" id="KW-0804">Transcription</keyword>
<dbReference type="CDD" id="cd20028">
    <property type="entry name" value="FH_FOXL2"/>
    <property type="match status" value="1"/>
</dbReference>
<dbReference type="EMBL" id="JAODUP010000213">
    <property type="protein sequence ID" value="KAK2156440.1"/>
    <property type="molecule type" value="Genomic_DNA"/>
</dbReference>
<dbReference type="Proteomes" id="UP001208570">
    <property type="component" value="Unassembled WGS sequence"/>
</dbReference>
<evidence type="ECO:0000256" key="6">
    <source>
        <dbReference type="ARBA" id="ARBA00023015"/>
    </source>
</evidence>
<feature type="domain" description="Fork-head" evidence="13">
    <location>
        <begin position="183"/>
        <end position="279"/>
    </location>
</feature>
<keyword evidence="7 11" id="KW-0238">DNA-binding</keyword>
<organism evidence="14 15">
    <name type="scientific">Paralvinella palmiformis</name>
    <dbReference type="NCBI Taxonomy" id="53620"/>
    <lineage>
        <taxon>Eukaryota</taxon>
        <taxon>Metazoa</taxon>
        <taxon>Spiralia</taxon>
        <taxon>Lophotrochozoa</taxon>
        <taxon>Annelida</taxon>
        <taxon>Polychaeta</taxon>
        <taxon>Sedentaria</taxon>
        <taxon>Canalipalpata</taxon>
        <taxon>Terebellida</taxon>
        <taxon>Terebelliformia</taxon>
        <taxon>Alvinellidae</taxon>
        <taxon>Paralvinella</taxon>
    </lineage>
</organism>
<name>A0AAD9JPX0_9ANNE</name>
<evidence type="ECO:0000313" key="15">
    <source>
        <dbReference type="Proteomes" id="UP001208570"/>
    </source>
</evidence>
<evidence type="ECO:0000256" key="12">
    <source>
        <dbReference type="SAM" id="MobiDB-lite"/>
    </source>
</evidence>
<evidence type="ECO:0000256" key="7">
    <source>
        <dbReference type="ARBA" id="ARBA00023125"/>
    </source>
</evidence>
<dbReference type="GO" id="GO:0000981">
    <property type="term" value="F:DNA-binding transcription factor activity, RNA polymerase II-specific"/>
    <property type="evidence" value="ECO:0007669"/>
    <property type="project" value="TreeGrafter"/>
</dbReference>
<dbReference type="Pfam" id="PF00250">
    <property type="entry name" value="Forkhead"/>
    <property type="match status" value="1"/>
</dbReference>
<evidence type="ECO:0000313" key="14">
    <source>
        <dbReference type="EMBL" id="KAK2156440.1"/>
    </source>
</evidence>
<dbReference type="AlphaFoldDB" id="A0AAD9JPX0"/>
<dbReference type="GO" id="GO:0009653">
    <property type="term" value="P:anatomical structure morphogenesis"/>
    <property type="evidence" value="ECO:0007669"/>
    <property type="project" value="TreeGrafter"/>
</dbReference>
<dbReference type="GO" id="GO:0000978">
    <property type="term" value="F:RNA polymerase II cis-regulatory region sequence-specific DNA binding"/>
    <property type="evidence" value="ECO:0007669"/>
    <property type="project" value="TreeGrafter"/>
</dbReference>
<dbReference type="PANTHER" id="PTHR11829:SF411">
    <property type="entry name" value="FORKHEAD BOX PROTEIN L2"/>
    <property type="match status" value="1"/>
</dbReference>
<dbReference type="InterPro" id="IPR030456">
    <property type="entry name" value="TF_fork_head_CS_2"/>
</dbReference>
<feature type="region of interest" description="Disordered" evidence="12">
    <location>
        <begin position="80"/>
        <end position="184"/>
    </location>
</feature>
<dbReference type="GO" id="GO:0005634">
    <property type="term" value="C:nucleus"/>
    <property type="evidence" value="ECO:0007669"/>
    <property type="project" value="UniProtKB-SubCell"/>
</dbReference>
<evidence type="ECO:0000256" key="3">
    <source>
        <dbReference type="ARBA" id="ARBA00022553"/>
    </source>
</evidence>
<feature type="region of interest" description="Disordered" evidence="12">
    <location>
        <begin position="438"/>
        <end position="458"/>
    </location>
</feature>
<evidence type="ECO:0000259" key="13">
    <source>
        <dbReference type="PROSITE" id="PS50039"/>
    </source>
</evidence>
<feature type="compositionally biased region" description="Polar residues" evidence="12">
    <location>
        <begin position="438"/>
        <end position="450"/>
    </location>
</feature>
<dbReference type="InterPro" id="IPR036388">
    <property type="entry name" value="WH-like_DNA-bd_sf"/>
</dbReference>
<evidence type="ECO:0000256" key="8">
    <source>
        <dbReference type="ARBA" id="ARBA00023163"/>
    </source>
</evidence>
<dbReference type="InterPro" id="IPR001766">
    <property type="entry name" value="Fork_head_dom"/>
</dbReference>
<dbReference type="InterPro" id="IPR047515">
    <property type="entry name" value="FH_FOXL2"/>
</dbReference>
<evidence type="ECO:0000256" key="4">
    <source>
        <dbReference type="ARBA" id="ARBA00022782"/>
    </source>
</evidence>
<dbReference type="InterPro" id="IPR050211">
    <property type="entry name" value="FOX_domain-containing"/>
</dbReference>
<evidence type="ECO:0000256" key="11">
    <source>
        <dbReference type="PROSITE-ProRule" id="PRU00089"/>
    </source>
</evidence>
<dbReference type="InterPro" id="IPR036390">
    <property type="entry name" value="WH_DNA-bd_sf"/>
</dbReference>
<feature type="DNA-binding region" description="Fork-head" evidence="11">
    <location>
        <begin position="183"/>
        <end position="279"/>
    </location>
</feature>
<keyword evidence="3" id="KW-0597">Phosphoprotein</keyword>
<keyword evidence="4" id="KW-0221">Differentiation</keyword>
<sequence>MNGILPQYTPGTFPVKSEYSDLKQDHSAAINDVFNFSFGVHKPYHNKDASYGAHGSGYGITPNYDAPIIHDDCHNTVARCDPKAGNKNDKIVVPDSGPRASGINEAKPSSGGADTVRSHPPDNKAYPAKSQDQPSKVKNESGYVDGDGTSAGRRDQSNPEDKSAKSDSEKCPGSGQDSDPGQKPPYSYVALIAMAIQESSEKKLTLSGIYQFIMKKFPYFEKNKKGWQNSIRHNLSLNECFVKVPREGGGERKGNYWTLEPSVRFEDMFEKGNFRRRRRMKRPYRPPVSLPKPLFADSCGLGGINQFFAGHKSYQNYQNYFGSPPYGTWPLGHAAGSLTGMSGHVTNSSSSFNGYSSCQRGMTSSLGSYYGSQMQPVGMPLSPQAMYSHQTGSGGSLSADIGSPFSAGTVSAPRDPLSTSGMTPPFAAGFAAACRQQTTSDPSATSSTVHPYSYWTDK</sequence>
<proteinExistence type="predicted"/>
<dbReference type="Gene3D" id="1.10.10.10">
    <property type="entry name" value="Winged helix-like DNA-binding domain superfamily/Winged helix DNA-binding domain"/>
    <property type="match status" value="1"/>
</dbReference>
<dbReference type="InterPro" id="IPR018122">
    <property type="entry name" value="TF_fork_head_CS_1"/>
</dbReference>
<comment type="subcellular location">
    <subcellularLocation>
        <location evidence="1 11">Nucleus</location>
    </subcellularLocation>
</comment>
<dbReference type="SMART" id="SM00339">
    <property type="entry name" value="FH"/>
    <property type="match status" value="1"/>
</dbReference>
<evidence type="ECO:0000256" key="1">
    <source>
        <dbReference type="ARBA" id="ARBA00004123"/>
    </source>
</evidence>
<dbReference type="PROSITE" id="PS50039">
    <property type="entry name" value="FORK_HEAD_3"/>
    <property type="match status" value="1"/>
</dbReference>
<dbReference type="PRINTS" id="PR00053">
    <property type="entry name" value="FORKHEAD"/>
</dbReference>
<dbReference type="FunFam" id="1.10.10.10:FF:000016">
    <property type="entry name" value="Forkhead box protein I1"/>
    <property type="match status" value="1"/>
</dbReference>
<feature type="compositionally biased region" description="Basic and acidic residues" evidence="12">
    <location>
        <begin position="80"/>
        <end position="92"/>
    </location>
</feature>
<keyword evidence="5" id="KW-0832">Ubl conjugation</keyword>
<gene>
    <name evidence="14" type="ORF">LSH36_213g02016</name>
</gene>
<keyword evidence="15" id="KW-1185">Reference proteome</keyword>
<reference evidence="14" key="1">
    <citation type="journal article" date="2023" name="Mol. Biol. Evol.">
        <title>Third-Generation Sequencing Reveals the Adaptive Role of the Epigenome in Three Deep-Sea Polychaetes.</title>
        <authorList>
            <person name="Perez M."/>
            <person name="Aroh O."/>
            <person name="Sun Y."/>
            <person name="Lan Y."/>
            <person name="Juniper S.K."/>
            <person name="Young C.R."/>
            <person name="Angers B."/>
            <person name="Qian P.Y."/>
        </authorList>
    </citation>
    <scope>NUCLEOTIDE SEQUENCE</scope>
    <source>
        <strain evidence="14">P08H-3</strain>
    </source>
</reference>
<keyword evidence="9 11" id="KW-0539">Nucleus</keyword>
<keyword evidence="2" id="KW-1017">Isopeptide bond</keyword>
<feature type="compositionally biased region" description="Basic and acidic residues" evidence="12">
    <location>
        <begin position="152"/>
        <end position="170"/>
    </location>
</feature>
<keyword evidence="6" id="KW-0805">Transcription regulation</keyword>
<evidence type="ECO:0000256" key="2">
    <source>
        <dbReference type="ARBA" id="ARBA00022499"/>
    </source>
</evidence>
<dbReference type="PROSITE" id="PS00658">
    <property type="entry name" value="FORK_HEAD_2"/>
    <property type="match status" value="1"/>
</dbReference>
<dbReference type="PROSITE" id="PS00657">
    <property type="entry name" value="FORK_HEAD_1"/>
    <property type="match status" value="1"/>
</dbReference>